<evidence type="ECO:0000256" key="1">
    <source>
        <dbReference type="SAM" id="Phobius"/>
    </source>
</evidence>
<keyword evidence="1" id="KW-0812">Transmembrane</keyword>
<dbReference type="RefSeq" id="XP_008075558.1">
    <property type="nucleotide sequence ID" value="XM_008077367.1"/>
</dbReference>
<name>L2GQN9_VAVCU</name>
<dbReference type="EMBL" id="GL877477">
    <property type="protein sequence ID" value="ELA45961.1"/>
    <property type="molecule type" value="Genomic_DNA"/>
</dbReference>
<dbReference type="AlphaFoldDB" id="L2GQN9"/>
<reference evidence="3" key="1">
    <citation type="submission" date="2011-03" db="EMBL/GenBank/DDBJ databases">
        <title>The genome sequence of Vavraia culicis strain floridensis.</title>
        <authorList>
            <consortium name="The Broad Institute Genome Sequencing Platform"/>
            <person name="Cuomo C."/>
            <person name="Becnel J."/>
            <person name="Sanscrainte N."/>
            <person name="Young S.K."/>
            <person name="Zeng Q."/>
            <person name="Gargeya S."/>
            <person name="Fitzgerald M."/>
            <person name="Haas B."/>
            <person name="Abouelleil A."/>
            <person name="Alvarado L."/>
            <person name="Arachchi H.M."/>
            <person name="Berlin A."/>
            <person name="Chapman S.B."/>
            <person name="Gearin G."/>
            <person name="Goldberg J."/>
            <person name="Griggs A."/>
            <person name="Gujja S."/>
            <person name="Hansen M."/>
            <person name="Heiman D."/>
            <person name="Howarth C."/>
            <person name="Larimer J."/>
            <person name="Lui A."/>
            <person name="MacDonald P.J.P."/>
            <person name="McCowen C."/>
            <person name="Montmayeur A."/>
            <person name="Murphy C."/>
            <person name="Neiman D."/>
            <person name="Pearson M."/>
            <person name="Priest M."/>
            <person name="Roberts A."/>
            <person name="Saif S."/>
            <person name="Shea T."/>
            <person name="Sisk P."/>
            <person name="Stolte C."/>
            <person name="Sykes S."/>
            <person name="Wortman J."/>
            <person name="Nusbaum C."/>
            <person name="Birren B."/>
        </authorList>
    </citation>
    <scope>NUCLEOTIDE SEQUENCE [LARGE SCALE GENOMIC DNA]</scope>
    <source>
        <strain evidence="3">floridensis</strain>
    </source>
</reference>
<keyword evidence="1" id="KW-1133">Transmembrane helix</keyword>
<dbReference type="GeneID" id="19880412"/>
<gene>
    <name evidence="2" type="ORF">VCUG_02551</name>
</gene>
<sequence>MSRIGEAVKFLMRHNGHIYVPCFILFTVAVFFGDSSFELLFGANTHNLFDFYPALERIDSTLRRDNKDAFFNTYILNKTIRFMFLYNIRQVVVLYNAFMLDNPVKSDTIPMSNVWIFVQGSACLIIECVCKVMNWKNISQKTPLCLFFPMNVYFLTV</sequence>
<keyword evidence="3" id="KW-1185">Reference proteome</keyword>
<evidence type="ECO:0000313" key="3">
    <source>
        <dbReference type="Proteomes" id="UP000011081"/>
    </source>
</evidence>
<dbReference type="HOGENOM" id="CLU_1679283_0_0_1"/>
<protein>
    <submittedName>
        <fullName evidence="2">Uncharacterized protein</fullName>
    </submittedName>
</protein>
<accession>L2GQN9</accession>
<feature type="transmembrane region" description="Helical" evidence="1">
    <location>
        <begin position="18"/>
        <end position="41"/>
    </location>
</feature>
<evidence type="ECO:0000313" key="2">
    <source>
        <dbReference type="EMBL" id="ELA45961.1"/>
    </source>
</evidence>
<dbReference type="VEuPathDB" id="MicrosporidiaDB:VCUG_02551"/>
<keyword evidence="1" id="KW-0472">Membrane</keyword>
<organism evidence="2 3">
    <name type="scientific">Vavraia culicis (isolate floridensis)</name>
    <name type="common">Microsporidian parasite</name>
    <dbReference type="NCBI Taxonomy" id="948595"/>
    <lineage>
        <taxon>Eukaryota</taxon>
        <taxon>Fungi</taxon>
        <taxon>Fungi incertae sedis</taxon>
        <taxon>Microsporidia</taxon>
        <taxon>Pleistophoridae</taxon>
        <taxon>Vavraia</taxon>
    </lineage>
</organism>
<proteinExistence type="predicted"/>
<dbReference type="InParanoid" id="L2GQN9"/>
<dbReference type="Proteomes" id="UP000011081">
    <property type="component" value="Unassembled WGS sequence"/>
</dbReference>